<name>Q1Q3S0_KUEST</name>
<dbReference type="RefSeq" id="WP_099326522.1">
    <property type="nucleotide sequence ID" value="NZ_CP049055.1"/>
</dbReference>
<dbReference type="AlphaFoldDB" id="Q1Q3S0"/>
<reference evidence="1" key="1">
    <citation type="journal article" date="2006" name="Nature">
        <title>Deciphering the evolution and metabolism of an anammox bacterium from a community genome.</title>
        <authorList>
            <person name="Strous M."/>
            <person name="Pelletier E."/>
            <person name="Mangenot S."/>
            <person name="Rattei T."/>
            <person name="Lehner A."/>
            <person name="Taylor M.W."/>
            <person name="Horn M."/>
            <person name="Daims H."/>
            <person name="Bartol-Mavel D."/>
            <person name="Wincker P."/>
            <person name="Barbe V."/>
            <person name="Fonknechten N."/>
            <person name="Vallenet D."/>
            <person name="Segurens B."/>
            <person name="Schenowitz-Truong C."/>
            <person name="Medigue C."/>
            <person name="Collingro A."/>
            <person name="Snel B."/>
            <person name="Dutilh B.E."/>
            <person name="OpDenCamp H.J.M."/>
            <person name="vanDerDrift C."/>
            <person name="Cirpus I."/>
            <person name="vanDePas-Schoonen K.T."/>
            <person name="Harhangi H.R."/>
            <person name="vanNiftrik L."/>
            <person name="Schmid M."/>
            <person name="Keltjens J."/>
            <person name="vanDeVossenberg J."/>
            <person name="Kartal B."/>
            <person name="Meier H."/>
            <person name="Frishman D."/>
            <person name="Huynen M.A."/>
            <person name="Mewes H."/>
            <person name="Weissenbach J."/>
            <person name="Jetten M.S.M."/>
            <person name="Wagner M."/>
            <person name="LePaslier D."/>
        </authorList>
    </citation>
    <scope>NUCLEOTIDE SEQUENCE</scope>
</reference>
<proteinExistence type="predicted"/>
<dbReference type="EMBL" id="CT573071">
    <property type="protein sequence ID" value="CAJ74659.1"/>
    <property type="molecule type" value="Genomic_DNA"/>
</dbReference>
<protein>
    <submittedName>
        <fullName evidence="1">Uncharacterized protein</fullName>
    </submittedName>
</protein>
<dbReference type="OrthoDB" id="488931at2"/>
<evidence type="ECO:0000313" key="4">
    <source>
        <dbReference type="Proteomes" id="UP000221734"/>
    </source>
</evidence>
<dbReference type="EMBL" id="CP049055">
    <property type="protein sequence ID" value="QII11766.1"/>
    <property type="molecule type" value="Genomic_DNA"/>
</dbReference>
<dbReference type="EMBL" id="LT934425">
    <property type="protein sequence ID" value="SOH06002.1"/>
    <property type="molecule type" value="Genomic_DNA"/>
</dbReference>
<keyword evidence="4" id="KW-1185">Reference proteome</keyword>
<gene>
    <name evidence="2" type="ORF">KsCSTR_23870</name>
    <name evidence="3" type="ORF">KSMBR1_3529</name>
    <name evidence="1" type="ORF">kuste3896</name>
</gene>
<accession>Q1Q3S0</accession>
<dbReference type="Proteomes" id="UP000501926">
    <property type="component" value="Chromosome"/>
</dbReference>
<reference evidence="4" key="4">
    <citation type="submission" date="2017-10" db="EMBL/GenBank/DDBJ databases">
        <authorList>
            <person name="Frank J."/>
        </authorList>
    </citation>
    <scope>NUCLEOTIDE SEQUENCE [LARGE SCALE GENOMIC DNA]</scope>
</reference>
<reference evidence="3" key="3">
    <citation type="submission" date="2017-10" db="EMBL/GenBank/DDBJ databases">
        <authorList>
            <person name="Banno H."/>
            <person name="Chua N.-H."/>
        </authorList>
    </citation>
    <scope>NUCLEOTIDE SEQUENCE [LARGE SCALE GENOMIC DNA]</scope>
    <source>
        <strain evidence="3">Kuenenia_mbr1_ru-nijmegen</strain>
    </source>
</reference>
<sequence>MFNTLEGIVHEGKIKLLEPTVLCEGTHVLVTVLQNEETQFWTEVSQNSLDKVWNNPEDDIYAELLQK</sequence>
<organism evidence="1">
    <name type="scientific">Kuenenia stuttgartiensis</name>
    <dbReference type="NCBI Taxonomy" id="174633"/>
    <lineage>
        <taxon>Bacteria</taxon>
        <taxon>Pseudomonadati</taxon>
        <taxon>Planctomycetota</taxon>
        <taxon>Candidatus Brocadiia</taxon>
        <taxon>Candidatus Brocadiales</taxon>
        <taxon>Candidatus Brocadiaceae</taxon>
        <taxon>Candidatus Kuenenia</taxon>
    </lineage>
</organism>
<dbReference type="KEGG" id="kst:KSMBR1_3529"/>
<evidence type="ECO:0000313" key="2">
    <source>
        <dbReference type="EMBL" id="QII11766.1"/>
    </source>
</evidence>
<evidence type="ECO:0000313" key="1">
    <source>
        <dbReference type="EMBL" id="CAJ74659.1"/>
    </source>
</evidence>
<evidence type="ECO:0000313" key="5">
    <source>
        <dbReference type="Proteomes" id="UP000501926"/>
    </source>
</evidence>
<reference evidence="1" key="2">
    <citation type="submission" date="2006-01" db="EMBL/GenBank/DDBJ databases">
        <authorList>
            <person name="Genoscope"/>
        </authorList>
    </citation>
    <scope>NUCLEOTIDE SEQUENCE</scope>
</reference>
<reference evidence="2 5" key="5">
    <citation type="submission" date="2020-02" db="EMBL/GenBank/DDBJ databases">
        <title>Newly sequenced genome of strain CSTR1 showed variability in Candidatus Kuenenia stuttgartiensis genomes.</title>
        <authorList>
            <person name="Ding C."/>
            <person name="Adrian L."/>
        </authorList>
    </citation>
    <scope>NUCLEOTIDE SEQUENCE [LARGE SCALE GENOMIC DNA]</scope>
    <source>
        <strain evidence="2 5">CSTR1</strain>
    </source>
</reference>
<dbReference type="Proteomes" id="UP000221734">
    <property type="component" value="Chromosome Kuenenia_stuttgartiensis_MBR1"/>
</dbReference>
<evidence type="ECO:0000313" key="3">
    <source>
        <dbReference type="EMBL" id="SOH06002.1"/>
    </source>
</evidence>